<evidence type="ECO:0000313" key="2">
    <source>
        <dbReference type="EMBL" id="REE83381.1"/>
    </source>
</evidence>
<feature type="domain" description="3-keto-alpha-glucoside-1,2-lyase/3-keto-2-hydroxy-glucal hydratase" evidence="1">
    <location>
        <begin position="31"/>
        <end position="260"/>
    </location>
</feature>
<dbReference type="Pfam" id="PF06439">
    <property type="entry name" value="3keto-disac_hyd"/>
    <property type="match status" value="1"/>
</dbReference>
<reference evidence="2 3" key="1">
    <citation type="submission" date="2018-08" db="EMBL/GenBank/DDBJ databases">
        <title>Genomic Encyclopedia of Type Strains, Phase III (KMG-III): the genomes of soil and plant-associated and newly described type strains.</title>
        <authorList>
            <person name="Whitman W."/>
        </authorList>
    </citation>
    <scope>NUCLEOTIDE SEQUENCE [LARGE SCALE GENOMIC DNA]</scope>
    <source>
        <strain evidence="2 3">325-5</strain>
    </source>
</reference>
<sequence length="268" mass="30390">MKFAFKLFCCFTILLTVINCKEKVTSNTSKEWVKLFNGKDLDDWVVKIKGHPTGENYNSTFIAKNGVLQVNYNKYKDTFGTSFGHIFYKKAFSDYKLRLQYRFIGEQLKDGQEWAQKNSGVMIHSQSPESMGLNQDFPVSIEVQLLGGLGSEERPTGNVCTPGTNIVLNDETVTTHCINSTSKTFHDEQWVNLEVEVRNDSIISHKINGETVITYYKPTIGGAIDIDKETWESKEGSPLKSGFISLQSESHPIEFRNIELLELLPKDL</sequence>
<dbReference type="RefSeq" id="WP_115878044.1">
    <property type="nucleotide sequence ID" value="NZ_QTTQ01000009.1"/>
</dbReference>
<organism evidence="2 3">
    <name type="scientific">Lutibacter oceani</name>
    <dbReference type="NCBI Taxonomy" id="1853311"/>
    <lineage>
        <taxon>Bacteria</taxon>
        <taxon>Pseudomonadati</taxon>
        <taxon>Bacteroidota</taxon>
        <taxon>Flavobacteriia</taxon>
        <taxon>Flavobacteriales</taxon>
        <taxon>Flavobacteriaceae</taxon>
        <taxon>Lutibacter</taxon>
    </lineage>
</organism>
<dbReference type="AlphaFoldDB" id="A0A3D9RZT1"/>
<dbReference type="Proteomes" id="UP000256429">
    <property type="component" value="Unassembled WGS sequence"/>
</dbReference>
<dbReference type="OrthoDB" id="9787527at2"/>
<name>A0A3D9RZT1_9FLAO</name>
<proteinExistence type="predicted"/>
<evidence type="ECO:0000259" key="1">
    <source>
        <dbReference type="Pfam" id="PF06439"/>
    </source>
</evidence>
<keyword evidence="3" id="KW-1185">Reference proteome</keyword>
<comment type="caution">
    <text evidence="2">The sequence shown here is derived from an EMBL/GenBank/DDBJ whole genome shotgun (WGS) entry which is preliminary data.</text>
</comment>
<protein>
    <submittedName>
        <fullName evidence="2">Uncharacterized protein DUF1080</fullName>
    </submittedName>
</protein>
<dbReference type="GO" id="GO:0016787">
    <property type="term" value="F:hydrolase activity"/>
    <property type="evidence" value="ECO:0007669"/>
    <property type="project" value="InterPro"/>
</dbReference>
<dbReference type="InterPro" id="IPR010496">
    <property type="entry name" value="AL/BT2_dom"/>
</dbReference>
<gene>
    <name evidence="2" type="ORF">BX611_0670</name>
</gene>
<accession>A0A3D9RZT1</accession>
<dbReference type="EMBL" id="QTTQ01000009">
    <property type="protein sequence ID" value="REE83381.1"/>
    <property type="molecule type" value="Genomic_DNA"/>
</dbReference>
<evidence type="ECO:0000313" key="3">
    <source>
        <dbReference type="Proteomes" id="UP000256429"/>
    </source>
</evidence>
<dbReference type="Gene3D" id="2.60.120.560">
    <property type="entry name" value="Exo-inulinase, domain 1"/>
    <property type="match status" value="1"/>
</dbReference>